<keyword evidence="2" id="KW-0479">Metal-binding</keyword>
<keyword evidence="4" id="KW-1185">Reference proteome</keyword>
<dbReference type="SUPFAM" id="SSF109854">
    <property type="entry name" value="DinB/YfiT-like putative metalloenzymes"/>
    <property type="match status" value="1"/>
</dbReference>
<dbReference type="EMBL" id="LGRV01000003">
    <property type="protein sequence ID" value="KOS68987.1"/>
    <property type="molecule type" value="Genomic_DNA"/>
</dbReference>
<evidence type="ECO:0000256" key="1">
    <source>
        <dbReference type="ARBA" id="ARBA00008635"/>
    </source>
</evidence>
<accession>A0ABR5K223</accession>
<sequence>MYRKVEDFLTDWQVSAKGTTKAIQAISNDSMDVAIVEGHNTLGWLASHLVEVAIDFGQSAGLTMPAYIQQYTNIEETVEAYQKVAVAYSEQVATYTDEQLLEDVPAFGGQMPRGKLLRILINHQTHHLGQMTVLLRQSGLKVPPVMGPTKEMQTK</sequence>
<dbReference type="InterPro" id="IPR034660">
    <property type="entry name" value="DinB/YfiT-like"/>
</dbReference>
<organism evidence="3 4">
    <name type="scientific">Lysinibacillus contaminans</name>
    <dbReference type="NCBI Taxonomy" id="1293441"/>
    <lineage>
        <taxon>Bacteria</taxon>
        <taxon>Bacillati</taxon>
        <taxon>Bacillota</taxon>
        <taxon>Bacilli</taxon>
        <taxon>Bacillales</taxon>
        <taxon>Bacillaceae</taxon>
        <taxon>Lysinibacillus</taxon>
    </lineage>
</organism>
<name>A0ABR5K223_9BACI</name>
<evidence type="ECO:0000256" key="2">
    <source>
        <dbReference type="ARBA" id="ARBA00022723"/>
    </source>
</evidence>
<dbReference type="InterPro" id="IPR007837">
    <property type="entry name" value="DinB"/>
</dbReference>
<dbReference type="Pfam" id="PF05163">
    <property type="entry name" value="DinB"/>
    <property type="match status" value="1"/>
</dbReference>
<comment type="caution">
    <text evidence="3">The sequence shown here is derived from an EMBL/GenBank/DDBJ whole genome shotgun (WGS) entry which is preliminary data.</text>
</comment>
<comment type="similarity">
    <text evidence="1">Belongs to the DinB family.</text>
</comment>
<evidence type="ECO:0000313" key="4">
    <source>
        <dbReference type="Proteomes" id="UP000050668"/>
    </source>
</evidence>
<protein>
    <submittedName>
        <fullName evidence="3">Damage-inducible protein DinB</fullName>
    </submittedName>
</protein>
<reference evidence="4" key="1">
    <citation type="submission" date="2015-07" db="EMBL/GenBank/DDBJ databases">
        <title>Fjat-14205 dsm 2895.</title>
        <authorList>
            <person name="Liu B."/>
            <person name="Wang J."/>
            <person name="Zhu Y."/>
            <person name="Liu G."/>
            <person name="Chen Q."/>
            <person name="Chen Z."/>
            <person name="Lan J."/>
            <person name="Che J."/>
            <person name="Ge C."/>
            <person name="Shi H."/>
            <person name="Pan Z."/>
            <person name="Liu X."/>
        </authorList>
    </citation>
    <scope>NUCLEOTIDE SEQUENCE [LARGE SCALE GENOMIC DNA]</scope>
    <source>
        <strain evidence="4">DSM 25560</strain>
    </source>
</reference>
<gene>
    <name evidence="3" type="ORF">AEA09_10820</name>
</gene>
<dbReference type="RefSeq" id="WP_053583843.1">
    <property type="nucleotide sequence ID" value="NZ_LGRV01000003.1"/>
</dbReference>
<dbReference type="Gene3D" id="1.20.120.450">
    <property type="entry name" value="dinb family like domain"/>
    <property type="match status" value="1"/>
</dbReference>
<dbReference type="Proteomes" id="UP000050668">
    <property type="component" value="Unassembled WGS sequence"/>
</dbReference>
<evidence type="ECO:0000313" key="3">
    <source>
        <dbReference type="EMBL" id="KOS68987.1"/>
    </source>
</evidence>
<proteinExistence type="inferred from homology"/>